<comment type="caution">
    <text evidence="10">The sequence shown here is derived from an EMBL/GenBank/DDBJ whole genome shotgun (WGS) entry which is preliminary data.</text>
</comment>
<reference evidence="10 11" key="1">
    <citation type="submission" date="2019-03" db="EMBL/GenBank/DDBJ databases">
        <title>Genomic analyses of the natural microbiome of Caenorhabditis elegans.</title>
        <authorList>
            <person name="Samuel B."/>
        </authorList>
    </citation>
    <scope>NUCLEOTIDE SEQUENCE [LARGE SCALE GENOMIC DNA]</scope>
    <source>
        <strain evidence="10 11">JUb18</strain>
    </source>
</reference>
<comment type="similarity">
    <text evidence="1">Belongs to the FGGY kinase family.</text>
</comment>
<dbReference type="InterPro" id="IPR018485">
    <property type="entry name" value="FGGY_C"/>
</dbReference>
<evidence type="ECO:0000256" key="4">
    <source>
        <dbReference type="ARBA" id="ARBA00022777"/>
    </source>
</evidence>
<dbReference type="EMBL" id="SNYA01000003">
    <property type="protein sequence ID" value="TDP93378.1"/>
    <property type="molecule type" value="Genomic_DNA"/>
</dbReference>
<dbReference type="Pfam" id="PF00370">
    <property type="entry name" value="FGGY_N"/>
    <property type="match status" value="1"/>
</dbReference>
<keyword evidence="11" id="KW-1185">Reference proteome</keyword>
<dbReference type="Proteomes" id="UP000295601">
    <property type="component" value="Unassembled WGS sequence"/>
</dbReference>
<evidence type="ECO:0000313" key="10">
    <source>
        <dbReference type="EMBL" id="TDP93378.1"/>
    </source>
</evidence>
<feature type="domain" description="Carbohydrate kinase FGGY C-terminal" evidence="9">
    <location>
        <begin position="259"/>
        <end position="459"/>
    </location>
</feature>
<sequence length="491" mass="51996">MTEQRARGAVAAVDLGATSGRVIVGRVEADRDGGVLRTEHVARFANDPVRTRDGLHWNLLELYRQTLAGLTAAERSAPGEIASVGIDSWAVDYGLFRDSRLLGIPYHYRDARCDAGVTAVHARVSPEELYARNGLQHLTFNTIFQLATEGELLTAADRMLLVPDLLNFWLTGAEATERSNASTTGLLDPRSREWDLELADRAGIPRRILAPLVDAGTRLGALTPDVAAIVGRPLDVVAVASHDTASAVAAIPSTRSDFAYISCGTWGLVGLELDAPVLTEAARAANFTNEGGVAGTTRFLHNVMGMWLLSESLRHWERSESGATSLSAGGASTLSALLDAAARVSGPVPVFDVNDPVFMPPGDIPGRILSWFAERGERAPEGPAEIVRSIVESLALAFADAVTTGAALADRDVSVIHIIGGGSQNTLLCQRLADRSGLPVLAGPVEATAMGNMLLQAQALGQLGPELADLRALVARSTQITTYQPRAAARP</sequence>
<dbReference type="InterPro" id="IPR013449">
    <property type="entry name" value="Rhamnulokinase"/>
</dbReference>
<evidence type="ECO:0000313" key="11">
    <source>
        <dbReference type="Proteomes" id="UP000295601"/>
    </source>
</evidence>
<evidence type="ECO:0000256" key="5">
    <source>
        <dbReference type="ARBA" id="ARBA00022840"/>
    </source>
</evidence>
<proteinExistence type="inferred from homology"/>
<dbReference type="GO" id="GO:0006071">
    <property type="term" value="P:glycerol metabolic process"/>
    <property type="evidence" value="ECO:0007669"/>
    <property type="project" value="TreeGrafter"/>
</dbReference>
<name>A0A4V3CYA7_9MICO</name>
<dbReference type="GO" id="GO:0005524">
    <property type="term" value="F:ATP binding"/>
    <property type="evidence" value="ECO:0007669"/>
    <property type="project" value="UniProtKB-KW"/>
</dbReference>
<evidence type="ECO:0000259" key="9">
    <source>
        <dbReference type="Pfam" id="PF02782"/>
    </source>
</evidence>
<keyword evidence="3" id="KW-0547">Nucleotide-binding</keyword>
<dbReference type="GO" id="GO:0019301">
    <property type="term" value="P:rhamnose catabolic process"/>
    <property type="evidence" value="ECO:0007669"/>
    <property type="project" value="InterPro"/>
</dbReference>
<dbReference type="OrthoDB" id="9761504at2"/>
<dbReference type="GO" id="GO:0004370">
    <property type="term" value="F:glycerol kinase activity"/>
    <property type="evidence" value="ECO:0007669"/>
    <property type="project" value="TreeGrafter"/>
</dbReference>
<dbReference type="CDD" id="cd07771">
    <property type="entry name" value="ASKHA_NBD_FGGY_RhaB-like"/>
    <property type="match status" value="1"/>
</dbReference>
<gene>
    <name evidence="10" type="ORF">EDF62_1357</name>
</gene>
<feature type="domain" description="Carbohydrate kinase FGGY N-terminal" evidence="8">
    <location>
        <begin position="11"/>
        <end position="248"/>
    </location>
</feature>
<evidence type="ECO:0000256" key="6">
    <source>
        <dbReference type="ARBA" id="ARBA00023157"/>
    </source>
</evidence>
<dbReference type="PANTHER" id="PTHR10196:SF93">
    <property type="entry name" value="L-RHAMNULOKINASE"/>
    <property type="match status" value="1"/>
</dbReference>
<dbReference type="GO" id="GO:0008993">
    <property type="term" value="F:rhamnulokinase activity"/>
    <property type="evidence" value="ECO:0007669"/>
    <property type="project" value="InterPro"/>
</dbReference>
<evidence type="ECO:0000259" key="8">
    <source>
        <dbReference type="Pfam" id="PF00370"/>
    </source>
</evidence>
<dbReference type="SUPFAM" id="SSF53067">
    <property type="entry name" value="Actin-like ATPase domain"/>
    <property type="match status" value="2"/>
</dbReference>
<keyword evidence="7" id="KW-0684">Rhamnose metabolism</keyword>
<dbReference type="AlphaFoldDB" id="A0A4V3CYA7"/>
<evidence type="ECO:0000256" key="2">
    <source>
        <dbReference type="ARBA" id="ARBA00022679"/>
    </source>
</evidence>
<keyword evidence="2" id="KW-0808">Transferase</keyword>
<evidence type="ECO:0000256" key="1">
    <source>
        <dbReference type="ARBA" id="ARBA00009156"/>
    </source>
</evidence>
<keyword evidence="5" id="KW-0067">ATP-binding</keyword>
<dbReference type="PANTHER" id="PTHR10196">
    <property type="entry name" value="SUGAR KINASE"/>
    <property type="match status" value="1"/>
</dbReference>
<dbReference type="InterPro" id="IPR018484">
    <property type="entry name" value="FGGY_N"/>
</dbReference>
<dbReference type="Gene3D" id="3.30.420.40">
    <property type="match status" value="2"/>
</dbReference>
<evidence type="ECO:0000256" key="3">
    <source>
        <dbReference type="ARBA" id="ARBA00022741"/>
    </source>
</evidence>
<dbReference type="GO" id="GO:0005829">
    <property type="term" value="C:cytosol"/>
    <property type="evidence" value="ECO:0007669"/>
    <property type="project" value="TreeGrafter"/>
</dbReference>
<dbReference type="InterPro" id="IPR043129">
    <property type="entry name" value="ATPase_NBD"/>
</dbReference>
<organism evidence="10 11">
    <name type="scientific">Leucobacter luti</name>
    <dbReference type="NCBI Taxonomy" id="340320"/>
    <lineage>
        <taxon>Bacteria</taxon>
        <taxon>Bacillati</taxon>
        <taxon>Actinomycetota</taxon>
        <taxon>Actinomycetes</taxon>
        <taxon>Micrococcales</taxon>
        <taxon>Microbacteriaceae</taxon>
        <taxon>Leucobacter</taxon>
    </lineage>
</organism>
<evidence type="ECO:0000256" key="7">
    <source>
        <dbReference type="ARBA" id="ARBA00023308"/>
    </source>
</evidence>
<keyword evidence="4 10" id="KW-0418">Kinase</keyword>
<dbReference type="RefSeq" id="WP_133616412.1">
    <property type="nucleotide sequence ID" value="NZ_SNYA01000003.1"/>
</dbReference>
<accession>A0A4V3CYA7</accession>
<dbReference type="Pfam" id="PF02782">
    <property type="entry name" value="FGGY_C"/>
    <property type="match status" value="1"/>
</dbReference>
<protein>
    <submittedName>
        <fullName evidence="10">Rhamnulokinase</fullName>
    </submittedName>
</protein>
<keyword evidence="6" id="KW-1015">Disulfide bond</keyword>